<dbReference type="GO" id="GO:0008270">
    <property type="term" value="F:zinc ion binding"/>
    <property type="evidence" value="ECO:0007669"/>
    <property type="project" value="UniProtKB-KW"/>
</dbReference>
<accession>A0A5B7DT52</accession>
<dbReference type="InterPro" id="IPR001841">
    <property type="entry name" value="Znf_RING"/>
</dbReference>
<evidence type="ECO:0000313" key="7">
    <source>
        <dbReference type="Proteomes" id="UP000324222"/>
    </source>
</evidence>
<evidence type="ECO:0000256" key="1">
    <source>
        <dbReference type="ARBA" id="ARBA00022723"/>
    </source>
</evidence>
<evidence type="ECO:0000259" key="5">
    <source>
        <dbReference type="Pfam" id="PF14634"/>
    </source>
</evidence>
<protein>
    <recommendedName>
        <fullName evidence="5">RING-type domain-containing protein</fullName>
    </recommendedName>
</protein>
<feature type="compositionally biased region" description="Polar residues" evidence="4">
    <location>
        <begin position="104"/>
        <end position="118"/>
    </location>
</feature>
<dbReference type="PROSITE" id="PS00518">
    <property type="entry name" value="ZF_RING_1"/>
    <property type="match status" value="1"/>
</dbReference>
<sequence>MTQHNVPSHLLLRKQDLVFFYHKKGTAAGMDWINCNLCCRQPGDDRERTFTLSSCGHIFCDLCLARAKYLKDFTLQPRRRYLRGVEEQGGHVACAPLPDLPPSLETSHQTLRQQSIESPGSPVVAGGRSPCAVLSTTPSPEDHWHNPLGPCSLKCAQRRGSASQTEA</sequence>
<gene>
    <name evidence="6" type="ORF">E2C01_017917</name>
</gene>
<evidence type="ECO:0000256" key="4">
    <source>
        <dbReference type="SAM" id="MobiDB-lite"/>
    </source>
</evidence>
<reference evidence="6 7" key="1">
    <citation type="submission" date="2019-05" db="EMBL/GenBank/DDBJ databases">
        <title>Another draft genome of Portunus trituberculatus and its Hox gene families provides insights of decapod evolution.</title>
        <authorList>
            <person name="Jeong J.-H."/>
            <person name="Song I."/>
            <person name="Kim S."/>
            <person name="Choi T."/>
            <person name="Kim D."/>
            <person name="Ryu S."/>
            <person name="Kim W."/>
        </authorList>
    </citation>
    <scope>NUCLEOTIDE SEQUENCE [LARGE SCALE GENOMIC DNA]</scope>
    <source>
        <tissue evidence="6">Muscle</tissue>
    </source>
</reference>
<dbReference type="InterPro" id="IPR017907">
    <property type="entry name" value="Znf_RING_CS"/>
</dbReference>
<organism evidence="6 7">
    <name type="scientific">Portunus trituberculatus</name>
    <name type="common">Swimming crab</name>
    <name type="synonym">Neptunus trituberculatus</name>
    <dbReference type="NCBI Taxonomy" id="210409"/>
    <lineage>
        <taxon>Eukaryota</taxon>
        <taxon>Metazoa</taxon>
        <taxon>Ecdysozoa</taxon>
        <taxon>Arthropoda</taxon>
        <taxon>Crustacea</taxon>
        <taxon>Multicrustacea</taxon>
        <taxon>Malacostraca</taxon>
        <taxon>Eumalacostraca</taxon>
        <taxon>Eucarida</taxon>
        <taxon>Decapoda</taxon>
        <taxon>Pleocyemata</taxon>
        <taxon>Brachyura</taxon>
        <taxon>Eubrachyura</taxon>
        <taxon>Portunoidea</taxon>
        <taxon>Portunidae</taxon>
        <taxon>Portuninae</taxon>
        <taxon>Portunus</taxon>
    </lineage>
</organism>
<keyword evidence="7" id="KW-1185">Reference proteome</keyword>
<feature type="region of interest" description="Disordered" evidence="4">
    <location>
        <begin position="104"/>
        <end position="145"/>
    </location>
</feature>
<evidence type="ECO:0000256" key="2">
    <source>
        <dbReference type="ARBA" id="ARBA00022771"/>
    </source>
</evidence>
<evidence type="ECO:0000313" key="6">
    <source>
        <dbReference type="EMBL" id="MPC24822.1"/>
    </source>
</evidence>
<keyword evidence="1" id="KW-0479">Metal-binding</keyword>
<dbReference type="SUPFAM" id="SSF57850">
    <property type="entry name" value="RING/U-box"/>
    <property type="match status" value="1"/>
</dbReference>
<dbReference type="EMBL" id="VSRR010001379">
    <property type="protein sequence ID" value="MPC24822.1"/>
    <property type="molecule type" value="Genomic_DNA"/>
</dbReference>
<dbReference type="Pfam" id="PF14634">
    <property type="entry name" value="zf-RING_5"/>
    <property type="match status" value="1"/>
</dbReference>
<name>A0A5B7DT52_PORTR</name>
<keyword evidence="2" id="KW-0863">Zinc-finger</keyword>
<dbReference type="Proteomes" id="UP000324222">
    <property type="component" value="Unassembled WGS sequence"/>
</dbReference>
<feature type="domain" description="RING-type" evidence="5">
    <location>
        <begin position="34"/>
        <end position="68"/>
    </location>
</feature>
<proteinExistence type="predicted"/>
<comment type="caution">
    <text evidence="6">The sequence shown here is derived from an EMBL/GenBank/DDBJ whole genome shotgun (WGS) entry which is preliminary data.</text>
</comment>
<dbReference type="AlphaFoldDB" id="A0A5B7DT52"/>
<evidence type="ECO:0000256" key="3">
    <source>
        <dbReference type="ARBA" id="ARBA00022833"/>
    </source>
</evidence>
<keyword evidence="3" id="KW-0862">Zinc</keyword>
<dbReference type="OrthoDB" id="6369009at2759"/>